<keyword evidence="3" id="KW-1185">Reference proteome</keyword>
<dbReference type="OMA" id="CWGHFLH"/>
<evidence type="ECO:0000256" key="1">
    <source>
        <dbReference type="SAM" id="MobiDB-lite"/>
    </source>
</evidence>
<proteinExistence type="predicted"/>
<dbReference type="HOGENOM" id="CLU_1542523_0_0_1"/>
<reference evidence="2" key="2">
    <citation type="submission" date="2018-04" db="EMBL/GenBank/DDBJ databases">
        <title>OnivRS2 (Oryza nivara Reference Sequence Version 2).</title>
        <authorList>
            <person name="Zhang J."/>
            <person name="Kudrna D."/>
            <person name="Lee S."/>
            <person name="Talag J."/>
            <person name="Rajasekar S."/>
            <person name="Welchert J."/>
            <person name="Hsing Y.-I."/>
            <person name="Wing R.A."/>
        </authorList>
    </citation>
    <scope>NUCLEOTIDE SEQUENCE [LARGE SCALE GENOMIC DNA]</scope>
    <source>
        <strain evidence="2">SL10</strain>
    </source>
</reference>
<evidence type="ECO:0000313" key="3">
    <source>
        <dbReference type="Proteomes" id="UP000006591"/>
    </source>
</evidence>
<evidence type="ECO:0000313" key="2">
    <source>
        <dbReference type="EnsemblPlants" id="ONIVA11G09770.1"/>
    </source>
</evidence>
<reference evidence="2" key="1">
    <citation type="submission" date="2015-04" db="UniProtKB">
        <authorList>
            <consortium name="EnsemblPlants"/>
        </authorList>
    </citation>
    <scope>IDENTIFICATION</scope>
    <source>
        <strain evidence="2">SL10</strain>
    </source>
</reference>
<protein>
    <submittedName>
        <fullName evidence="2">Uncharacterized protein</fullName>
    </submittedName>
</protein>
<dbReference type="AlphaFoldDB" id="A0A0E0J0T1"/>
<feature type="region of interest" description="Disordered" evidence="1">
    <location>
        <begin position="1"/>
        <end position="39"/>
    </location>
</feature>
<dbReference type="Gramene" id="ONIVA11G09770.1">
    <property type="protein sequence ID" value="ONIVA11G09770.1"/>
    <property type="gene ID" value="ONIVA11G09770"/>
</dbReference>
<dbReference type="Proteomes" id="UP000006591">
    <property type="component" value="Chromosome 11"/>
</dbReference>
<name>A0A0E0J0T1_ORYNI</name>
<accession>A0A0E0J0T1</accession>
<sequence>MVTRQRVLCRGRQQSAGWTRQRRRAAPRRGLEDEGGGGGRWRAVAEGCRSRSRKRQQRDVAAGLDVTICFELLPRGAVTARSEGPVPPHADAIASSSSSLSHRSSAIRLKNHPSVLTNLKNNTKVRDVKWTYSYYIQKLNKGCWGHFLHIRFARVEHFAATTGAGCSSNGHRCQ</sequence>
<organism evidence="2">
    <name type="scientific">Oryza nivara</name>
    <name type="common">Indian wild rice</name>
    <name type="synonym">Oryza sativa f. spontanea</name>
    <dbReference type="NCBI Taxonomy" id="4536"/>
    <lineage>
        <taxon>Eukaryota</taxon>
        <taxon>Viridiplantae</taxon>
        <taxon>Streptophyta</taxon>
        <taxon>Embryophyta</taxon>
        <taxon>Tracheophyta</taxon>
        <taxon>Spermatophyta</taxon>
        <taxon>Magnoliopsida</taxon>
        <taxon>Liliopsida</taxon>
        <taxon>Poales</taxon>
        <taxon>Poaceae</taxon>
        <taxon>BOP clade</taxon>
        <taxon>Oryzoideae</taxon>
        <taxon>Oryzeae</taxon>
        <taxon>Oryzinae</taxon>
        <taxon>Oryza</taxon>
    </lineage>
</organism>
<dbReference type="EnsemblPlants" id="ONIVA11G09770.1">
    <property type="protein sequence ID" value="ONIVA11G09770.1"/>
    <property type="gene ID" value="ONIVA11G09770"/>
</dbReference>